<dbReference type="AlphaFoldDB" id="K2AYH6"/>
<comment type="caution">
    <text evidence="1">The sequence shown here is derived from an EMBL/GenBank/DDBJ whole genome shotgun (WGS) entry which is preliminary data.</text>
</comment>
<evidence type="ECO:0000313" key="1">
    <source>
        <dbReference type="EMBL" id="EKD66806.1"/>
    </source>
</evidence>
<organism evidence="1">
    <name type="scientific">uncultured bacterium</name>
    <name type="common">gcode 4</name>
    <dbReference type="NCBI Taxonomy" id="1234023"/>
    <lineage>
        <taxon>Bacteria</taxon>
        <taxon>environmental samples</taxon>
    </lineage>
</organism>
<gene>
    <name evidence="1" type="ORF">ACD_49C00009G0031</name>
</gene>
<reference evidence="1" key="1">
    <citation type="journal article" date="2012" name="Science">
        <title>Fermentation, hydrogen, and sulfur metabolism in multiple uncultivated bacterial phyla.</title>
        <authorList>
            <person name="Wrighton K.C."/>
            <person name="Thomas B.C."/>
            <person name="Sharon I."/>
            <person name="Miller C.S."/>
            <person name="Castelle C.J."/>
            <person name="VerBerkmoes N.C."/>
            <person name="Wilkins M.J."/>
            <person name="Hettich R.L."/>
            <person name="Lipton M.S."/>
            <person name="Williams K.H."/>
            <person name="Long P.E."/>
            <person name="Banfield J.F."/>
        </authorList>
    </citation>
    <scope>NUCLEOTIDE SEQUENCE [LARGE SCALE GENOMIC DNA]</scope>
</reference>
<name>K2AYH6_9BACT</name>
<protein>
    <submittedName>
        <fullName evidence="1">Uncharacterized protein</fullName>
    </submittedName>
</protein>
<accession>K2AYH6</accession>
<proteinExistence type="predicted"/>
<sequence>MDYGKIWDELAKNFDELFAFTEWLPDSEDNSKITEDDIIDGAKQEYCKNLEDIKKSRTTARLITLTEQKAWDVLNIEKPNSTVVNIYSRFVSGMPITQKEKDYLLWFLRDEKSRKIAQNVFSKVNLLQWDENKWAVNYLLKNEDWYLDFTRFLESIIGDLKEYKLIIPEGEDLKELKNWNDLVPEARYFEYKINSKTQICAVSDWKIFILDIGFESVKLLDNWMIFCVEEYEKGRKIWYLCVFDNNDFSPIKRMPRAVDLESLNDSNFKDIFKVQNEDWKKSLLEVSEQEGHKLLWNIKELILNEDDFIVNDRFITAVNWEENEWKKINIYETYIKQPDWLKLIANSYSSHDFKIKDMWDNLVLISTDDWDSLYKFNEKESRLEAIDSALMNMDIINIDNLLSWKPTVMVKEIVNWGVLLFDKETWELDILINIIDWYTEINNDQIRSRIGNKYYIHYFKDWILYKLKNWYKYIYDSERNYIIEKWFLWSKQRIFAEFRIEEMKEYLEPVNENELPVNLK</sequence>
<dbReference type="EMBL" id="AMFJ01021595">
    <property type="protein sequence ID" value="EKD66806.1"/>
    <property type="molecule type" value="Genomic_DNA"/>
</dbReference>